<feature type="compositionally biased region" description="Low complexity" evidence="1">
    <location>
        <begin position="438"/>
        <end position="451"/>
    </location>
</feature>
<feature type="region of interest" description="Disordered" evidence="1">
    <location>
        <begin position="349"/>
        <end position="553"/>
    </location>
</feature>
<feature type="region of interest" description="Disordered" evidence="1">
    <location>
        <begin position="2761"/>
        <end position="2782"/>
    </location>
</feature>
<feature type="compositionally biased region" description="Low complexity" evidence="1">
    <location>
        <begin position="111"/>
        <end position="122"/>
    </location>
</feature>
<evidence type="ECO:0000313" key="4">
    <source>
        <dbReference type="Proteomes" id="UP000186817"/>
    </source>
</evidence>
<feature type="region of interest" description="Disordered" evidence="1">
    <location>
        <begin position="3093"/>
        <end position="3138"/>
    </location>
</feature>
<comment type="caution">
    <text evidence="3">The sequence shown here is derived from an EMBL/GenBank/DDBJ whole genome shotgun (WGS) entry which is preliminary data.</text>
</comment>
<feature type="region of interest" description="Disordered" evidence="1">
    <location>
        <begin position="1225"/>
        <end position="1250"/>
    </location>
</feature>
<proteinExistence type="predicted"/>
<feature type="compositionally biased region" description="Low complexity" evidence="1">
    <location>
        <begin position="3229"/>
        <end position="3239"/>
    </location>
</feature>
<dbReference type="InterPro" id="IPR012337">
    <property type="entry name" value="RNaseH-like_sf"/>
</dbReference>
<feature type="compositionally biased region" description="Polar residues" evidence="1">
    <location>
        <begin position="158"/>
        <end position="172"/>
    </location>
</feature>
<feature type="compositionally biased region" description="Low complexity" evidence="1">
    <location>
        <begin position="45"/>
        <end position="66"/>
    </location>
</feature>
<dbReference type="OrthoDB" id="418171at2759"/>
<keyword evidence="4" id="KW-1185">Reference proteome</keyword>
<dbReference type="PANTHER" id="PTHR24216:SF65">
    <property type="entry name" value="PAXILLIN-LIKE PROTEIN 1"/>
    <property type="match status" value="1"/>
</dbReference>
<dbReference type="EMBL" id="LSRX01000121">
    <property type="protein sequence ID" value="OLQ08240.1"/>
    <property type="molecule type" value="Genomic_DNA"/>
</dbReference>
<protein>
    <recommendedName>
        <fullName evidence="2">Integrase catalytic domain-containing protein</fullName>
    </recommendedName>
</protein>
<reference evidence="3 4" key="1">
    <citation type="submission" date="2016-02" db="EMBL/GenBank/DDBJ databases">
        <title>Genome analysis of coral dinoflagellate symbionts highlights evolutionary adaptations to a symbiotic lifestyle.</title>
        <authorList>
            <person name="Aranda M."/>
            <person name="Li Y."/>
            <person name="Liew Y.J."/>
            <person name="Baumgarten S."/>
            <person name="Simakov O."/>
            <person name="Wilson M."/>
            <person name="Piel J."/>
            <person name="Ashoor H."/>
            <person name="Bougouffa S."/>
            <person name="Bajic V.B."/>
            <person name="Ryu T."/>
            <person name="Ravasi T."/>
            <person name="Bayer T."/>
            <person name="Micklem G."/>
            <person name="Kim H."/>
            <person name="Bhak J."/>
            <person name="Lajeunesse T.C."/>
            <person name="Voolstra C.R."/>
        </authorList>
    </citation>
    <scope>NUCLEOTIDE SEQUENCE [LARGE SCALE GENOMIC DNA]</scope>
    <source>
        <strain evidence="3 4">CCMP2467</strain>
    </source>
</reference>
<organism evidence="3 4">
    <name type="scientific">Symbiodinium microadriaticum</name>
    <name type="common">Dinoflagellate</name>
    <name type="synonym">Zooxanthella microadriatica</name>
    <dbReference type="NCBI Taxonomy" id="2951"/>
    <lineage>
        <taxon>Eukaryota</taxon>
        <taxon>Sar</taxon>
        <taxon>Alveolata</taxon>
        <taxon>Dinophyceae</taxon>
        <taxon>Suessiales</taxon>
        <taxon>Symbiodiniaceae</taxon>
        <taxon>Symbiodinium</taxon>
    </lineage>
</organism>
<dbReference type="GO" id="GO:0015074">
    <property type="term" value="P:DNA integration"/>
    <property type="evidence" value="ECO:0007669"/>
    <property type="project" value="InterPro"/>
</dbReference>
<feature type="compositionally biased region" description="Basic residues" evidence="1">
    <location>
        <begin position="1976"/>
        <end position="1987"/>
    </location>
</feature>
<feature type="compositionally biased region" description="Low complexity" evidence="1">
    <location>
        <begin position="511"/>
        <end position="524"/>
    </location>
</feature>
<evidence type="ECO:0000256" key="1">
    <source>
        <dbReference type="SAM" id="MobiDB-lite"/>
    </source>
</evidence>
<dbReference type="InterPro" id="IPR013103">
    <property type="entry name" value="RVT_2"/>
</dbReference>
<evidence type="ECO:0000259" key="2">
    <source>
        <dbReference type="PROSITE" id="PS50994"/>
    </source>
</evidence>
<feature type="domain" description="Integrase catalytic" evidence="2">
    <location>
        <begin position="1621"/>
        <end position="1795"/>
    </location>
</feature>
<dbReference type="SUPFAM" id="SSF53098">
    <property type="entry name" value="Ribonuclease H-like"/>
    <property type="match status" value="1"/>
</dbReference>
<gene>
    <name evidence="3" type="ORF">AK812_SmicGene8284</name>
</gene>
<feature type="compositionally biased region" description="Basic and acidic residues" evidence="1">
    <location>
        <begin position="2761"/>
        <end position="2770"/>
    </location>
</feature>
<feature type="region of interest" description="Disordered" evidence="1">
    <location>
        <begin position="984"/>
        <end position="1003"/>
    </location>
</feature>
<feature type="region of interest" description="Disordered" evidence="1">
    <location>
        <begin position="2970"/>
        <end position="3080"/>
    </location>
</feature>
<feature type="region of interest" description="Disordered" evidence="1">
    <location>
        <begin position="23"/>
        <end position="84"/>
    </location>
</feature>
<feature type="region of interest" description="Disordered" evidence="1">
    <location>
        <begin position="111"/>
        <end position="228"/>
    </location>
</feature>
<dbReference type="PROSITE" id="PS50994">
    <property type="entry name" value="INTEGRASE"/>
    <property type="match status" value="1"/>
</dbReference>
<evidence type="ECO:0000313" key="3">
    <source>
        <dbReference type="EMBL" id="OLQ08240.1"/>
    </source>
</evidence>
<feature type="region of interest" description="Disordered" evidence="1">
    <location>
        <begin position="627"/>
        <end position="694"/>
    </location>
</feature>
<dbReference type="Pfam" id="PF07727">
    <property type="entry name" value="RVT_2"/>
    <property type="match status" value="1"/>
</dbReference>
<feature type="compositionally biased region" description="Polar residues" evidence="1">
    <location>
        <begin position="2970"/>
        <end position="2980"/>
    </location>
</feature>
<feature type="region of interest" description="Disordered" evidence="1">
    <location>
        <begin position="2930"/>
        <end position="2956"/>
    </location>
</feature>
<dbReference type="InterPro" id="IPR001584">
    <property type="entry name" value="Integrase_cat-core"/>
</dbReference>
<dbReference type="PANTHER" id="PTHR24216">
    <property type="entry name" value="PAXILLIN-RELATED"/>
    <property type="match status" value="1"/>
</dbReference>
<feature type="compositionally biased region" description="Basic residues" evidence="1">
    <location>
        <begin position="928"/>
        <end position="942"/>
    </location>
</feature>
<name>A0A1Q9ELF1_SYMMI</name>
<sequence length="3313" mass="355774">MAHSRPQPEDSKDPLSLVLRVLVPTERPSPSSPVRPPEAVGTLPTAVAERTVSATATATTAKSSSVPTYSEIPVPTERPSPSEIPVGQMEMQLAASGAAASALLGSSVAMGSSAMASGEAMSPTEMPVPTDVPSPTSQSGDEGETVTAPALTAPTLSAERTVTSRHGSTVVLSSPADVPVPTARPSPTSMGGACDDEEEAIVGPLPDAAQEPPEPFVATSPVESPEQQVGDLEVPAMYSAAAVDASALIATYARVTRAMGSGDNLLQVRQSQPRIVLKGLAQEAISPNPQQRTLVATRRPDTLAMPVPTEVPSPTSLGAEEEDADTVTGNLLTLPTQTLVAPGGSRRAAFGEEETASVPPAAQESAYMSSSAAALPSPTDMPVPTELPSPTSAVSEPAPSIEGLATTAPPPTAPTALLEQAPPDADFPPPMLESAPMSTSEVPSPSELPVPDGEAPAGPRSLPRRGGVRSPTEMGLPVPTELPSPTERGLQPEVPLPSPKALPAGFPQVHSSAAGMSSSAATQSPSELPVPTERPSPTEMPDIAVPTEVPSPTSLGAVQEEADIVAEEIGTLRPPSEAIGSGVRLETWDDKSVVLANFFCFRGATMDKDYDASLAKCGWDGDPSGWTDFVSSDAAPAKEEPQAEATGEDEDHPEHPSLSPEDEDSFDPGVDAKSSWRRRKDKKKDDEDDESDDSAAMLADLEVWDRYEEGLQEVLPPEVLGWLLLRRANLPTSARLSIQAAAGNSLLFTDIERAMRAMEDELMVHDDSRRQPQHQKRRSFWVEEDGDWSLILAPEEDLQDVISSSEILHIGSRLPQDVYFHQEPDAFQGQLEAGFWHQEDDGAYSYWELAEDGEYYMQDSSGLFWAWNDWDELGTTVSGGGPADGSKESEDAFSLSDPKSRTFTQARQAVRAQKLSRGFYPFNPSTKGKPRGKGKGKGKSKSKGFSSKSHAAPVLAATGEIYAQPGDPSFTGCFVCGAKDHSWRSCPKRSGPSKGGGKGKGGRNFFSESIFMIRSENDEPQPKDQILEYPAMQTPPFSSGATETVGSLPAIEDLGANRVDLGVYSLDVEKVPILIGIRTLKALRTVLDCSQAVAVFAALDATVGVRLRRSASGHLLLDLSKNWLQDSFSILAPTAGILIASTEPQDQEKKEDSVFVVEPDPVSFHPESHADPHVQAPSEAVELPAVLFHSRGSGHSAPVATAVNSGDFTSDPFWVLRALLAGHGSPDRERLQQEAKAKETKPKETKEKAPELDWDRIEEGNPKDARLHGSPCHGSHQIKTRSNQHAMWQWCERCGVRLCYVPRVGKTGLHRAAGPLAADVQSITYEVSQAEELAYNPRLKDQAIGLQAAENSALRQLERIRAQKEKVIPKNAAPVMRPSSQTGLAKASGPIPNGPAPSLPTVPAEVVDVDQEAATLADPENLPVNPANKRHQASPTESLEYAQRTGEACAIDKPSVSLIVTGCFISWMSEILYITLVKKSGMRWSSWVALVTVACVNYYVSKEAPDMLRIFSQVLTLEQKAVSNEPFSNSVNLGLKLHGFSFPPDLPGMAYAVASQKEALEGVTKSELEGLLDTVQKLHRRFGHPTNSLLVKNLRARGASPKLLAVAAEFKCDVCLENQIRSSAPSASLEREDRLWCALQIDGFYMRFGQEVFHFLLMVDEASGFCQVEEVMRHSEKESRNVTTAQVVRTLESRWCQLFGFPETIKLDPEGAFRGLDLGEYCASRGIELGFVPAEYHQGISEAERTIGTIRRKIETFLRAEQYAPSRAAAQLVAAHNTLARTSGFSPAQWAFGRDASITGHSRERDGEMCARSAMADPSHAMHEALELRTKAEKAFLEYRARDLASRALNSKTRPSKHFLPGDIIFYQRFQTPQDTPANTTVDRPRLNIARFYGPGRVLATETRVESEDGVRKAGAIVWAVCNGRLKKFHHSQVRHASETERLVAEGSNAVAFPWTFASLADLLEKGSYDDESIPRHRPRGRSRTPARSRSLPPTARRRIDMPEPPVPQDSPSLRLPEDPPEDEELIEVPASSGAKRDAPEPSMDEDMELIPAPDSKGGDGASSINMARFLNDPQYFPVNFVNLEAEDEASLFQIASTSENHEACSGSVLAVTLEAPATEAEWKSLVKNPKKFLAKSVQKGVEVSYAKLNPQQRRAMDEAMKVEVDNWMKTMAVKAARQYVPQRELLKMRWVLTFKSAAQESNDDNGGSSGVHKDNATKGERIKAKARIVILGYSDPNLLEATTVSPAMTRLSRQLLLNMAAVKKWDILCGDVKSAFLQAKSPQADRCIFAAPVPELSKALNLREGQAVQLLRSVYGLVSAPREWYEDVHKTLGTLGAERLATDNCVWRVRDSNTGQIVGLVSSHVDDFLMCGDNSSKVWKDFLFAFGKSYEWSPWEYGHFKHCGVSIMQHPDSSISLDHSAFCQELKQMNPIRGERKLTAEEVSQVKAILGSVQWRVYQTAPQHAAKLSYLQSLIASQDSSIVEQVNKLIREVYASRSLGVQVQALGAGDPEDLCMVGWSDASLANRPDLSSTGGYMIGIMNRRALEAGSGRVNPVSWRSGKLHRIARSSLSAEAQSLADTEQELFFARLEWREMLGDQLDLRQPESCASKVSAYLIVDAKAMFDSLSKGVFVSSQKDKYTGLELLALSQRLEAQKTVLLWCDSDHMLADGLTKASKQEADASDRRFARPTQTIVPPTLKAPRDELEVDVPLASAVGESAFMSSSGQALRSPTDMPARSSDVGLNMWKEAKAGADREFVPESAAQEHGKRSAVSSEQMPTAEELITTAPPPTAPTALMQEAPPEAAFPPPMPESAPMSSSQVGSPSELPVPGDEATRRPRSVRKLRSPTEMVVPVPTELPSPASQGALPEVPARSPAAMAAGPQVYSSMAGMSSSAKLSGAPETRLQVGAEAALSHRNRGACANRDAIASITGRPPGGASKEPCGDGSGPSGAQAKGVRASYCLRLTGTENIGGQQRSPTEMPVPTDVPSPTTPCEDEEEGETVTAPMLTAAQTSSIERTLTHSRPVASVAQTSPVDLPVPTARPSPTSMTEGDDEEEAIVGPLPDAALQPPEPDAFEIASPVPAAGELEIPARSGSALLDSALSESAPERTPTELPEDMPVPTQVPSPTSLRAEDEVDTVGEEIGTLPTQTIVPPTLKAPRDELEVDVPLASAVGESAFMSSSGQALRSPTDMPVPTELPSPTSAVSSEHMPTAEELITTAPPPTAPTALMQEAPPEAAFPPPMPESGAPETRLQVGAEAALSHRNRGACANRDAIASITGRPPGGASKEPCGDGSGPSGRNMNSCLAFGA</sequence>
<feature type="region of interest" description="Disordered" evidence="1">
    <location>
        <begin position="3183"/>
        <end position="3313"/>
    </location>
</feature>
<accession>A0A1Q9ELF1</accession>
<feature type="region of interest" description="Disordered" evidence="1">
    <location>
        <begin position="2803"/>
        <end position="2876"/>
    </location>
</feature>
<feature type="compositionally biased region" description="Low complexity" evidence="1">
    <location>
        <begin position="3096"/>
        <end position="3108"/>
    </location>
</feature>
<feature type="region of interest" description="Disordered" evidence="1">
    <location>
        <begin position="876"/>
        <end position="899"/>
    </location>
</feature>
<feature type="region of interest" description="Disordered" evidence="1">
    <location>
        <begin position="1970"/>
        <end position="2045"/>
    </location>
</feature>
<feature type="compositionally biased region" description="Low complexity" evidence="1">
    <location>
        <begin position="147"/>
        <end position="156"/>
    </location>
</feature>
<dbReference type="Gene3D" id="3.30.420.10">
    <property type="entry name" value="Ribonuclease H-like superfamily/Ribonuclease H"/>
    <property type="match status" value="1"/>
</dbReference>
<dbReference type="InterPro" id="IPR036397">
    <property type="entry name" value="RNaseH_sf"/>
</dbReference>
<dbReference type="GO" id="GO:0003676">
    <property type="term" value="F:nucleic acid binding"/>
    <property type="evidence" value="ECO:0007669"/>
    <property type="project" value="InterPro"/>
</dbReference>
<dbReference type="Proteomes" id="UP000186817">
    <property type="component" value="Unassembled WGS sequence"/>
</dbReference>
<feature type="region of interest" description="Disordered" evidence="1">
    <location>
        <begin position="918"/>
        <end position="949"/>
    </location>
</feature>